<dbReference type="Proteomes" id="UP000093000">
    <property type="component" value="Unassembled WGS sequence"/>
</dbReference>
<protein>
    <submittedName>
        <fullName evidence="4">Oligouridylate-binding protein 1C</fullName>
    </submittedName>
</protein>
<dbReference type="SMART" id="SM00360">
    <property type="entry name" value="RRM"/>
    <property type="match status" value="3"/>
</dbReference>
<dbReference type="InterPro" id="IPR012677">
    <property type="entry name" value="Nucleotide-bd_a/b_plait_sf"/>
</dbReference>
<evidence type="ECO:0000259" key="3">
    <source>
        <dbReference type="PROSITE" id="PS50102"/>
    </source>
</evidence>
<feature type="domain" description="RRM" evidence="3">
    <location>
        <begin position="21"/>
        <end position="101"/>
    </location>
</feature>
<keyword evidence="1 2" id="KW-0694">RNA-binding</keyword>
<reference evidence="4 5" key="1">
    <citation type="submission" date="2016-03" db="EMBL/GenBank/DDBJ databases">
        <title>Choanephora cucurbitarum.</title>
        <authorList>
            <person name="Min B."/>
            <person name="Park H."/>
            <person name="Park J.-H."/>
            <person name="Shin H.-D."/>
            <person name="Choi I.-G."/>
        </authorList>
    </citation>
    <scope>NUCLEOTIDE SEQUENCE [LARGE SCALE GENOMIC DNA]</scope>
    <source>
        <strain evidence="4 5">KUS-F28377</strain>
    </source>
</reference>
<evidence type="ECO:0000313" key="5">
    <source>
        <dbReference type="Proteomes" id="UP000093000"/>
    </source>
</evidence>
<evidence type="ECO:0000256" key="1">
    <source>
        <dbReference type="ARBA" id="ARBA00022884"/>
    </source>
</evidence>
<dbReference type="SUPFAM" id="SSF54928">
    <property type="entry name" value="RNA-binding domain, RBD"/>
    <property type="match status" value="3"/>
</dbReference>
<sequence>MSVSNVDVHSSLEANTGNPANTIYVGNLDQRVTETMLHEIFRTVGEVVNVKIVSVKRHASYGGVNYAFVEFADEKSAELAIHDMNGRKIFNYQIRANWAQQANPQVKSDTSNHYHIFVGDLASEITDEALHHAFSVFGSMSEAHVMWDPVSGKSRGFGFVAFREKAHAEQAIATMNGEWLGSRAIRCNWATQKGQTATPAPQPGQQLPYEVVIHQTPAYVTSIYVGNLPINVTQNDLLQHFQRFGYVQEVKLQADRGFAFVKMDTHENAANAIVHMQNFYINGNSAKLSWGKDRPPPGWQNYGGYQQQQNWNNGPHQMQYRGNHRNNAPVQNTNVFGIPAHLTNGYAFHNTASSMDPHANSAVANQWNQQAAITAQQQQRQLYDQYNANPNNL</sequence>
<dbReference type="STRING" id="101091.A0A1C7N4S4"/>
<comment type="caution">
    <text evidence="4">The sequence shown here is derived from an EMBL/GenBank/DDBJ whole genome shotgun (WGS) entry which is preliminary data.</text>
</comment>
<gene>
    <name evidence="4" type="primary">UBP1C_1</name>
    <name evidence="4" type="ORF">A0J61_07931</name>
</gene>
<accession>A0A1C7N4S4</accession>
<feature type="domain" description="RRM" evidence="3">
    <location>
        <begin position="221"/>
        <end position="293"/>
    </location>
</feature>
<dbReference type="Pfam" id="PF00076">
    <property type="entry name" value="RRM_1"/>
    <property type="match status" value="3"/>
</dbReference>
<evidence type="ECO:0000313" key="4">
    <source>
        <dbReference type="EMBL" id="OBZ84018.1"/>
    </source>
</evidence>
<dbReference type="PROSITE" id="PS50102">
    <property type="entry name" value="RRM"/>
    <property type="match status" value="3"/>
</dbReference>
<dbReference type="GO" id="GO:0003723">
    <property type="term" value="F:RNA binding"/>
    <property type="evidence" value="ECO:0007669"/>
    <property type="project" value="UniProtKB-UniRule"/>
</dbReference>
<evidence type="ECO:0000256" key="2">
    <source>
        <dbReference type="PROSITE-ProRule" id="PRU00176"/>
    </source>
</evidence>
<dbReference type="Gene3D" id="3.30.70.330">
    <property type="match status" value="3"/>
</dbReference>
<name>A0A1C7N4S4_9FUNG</name>
<feature type="domain" description="RRM" evidence="3">
    <location>
        <begin position="114"/>
        <end position="192"/>
    </location>
</feature>
<dbReference type="PANTHER" id="PTHR10352">
    <property type="entry name" value="EUKARYOTIC TRANSLATION INITIATION FACTOR 3 SUBUNIT G"/>
    <property type="match status" value="1"/>
</dbReference>
<dbReference type="InterPro" id="IPR035979">
    <property type="entry name" value="RBD_domain_sf"/>
</dbReference>
<dbReference type="OrthoDB" id="8093034at2759"/>
<dbReference type="InParanoid" id="A0A1C7N4S4"/>
<keyword evidence="5" id="KW-1185">Reference proteome</keyword>
<organism evidence="4 5">
    <name type="scientific">Choanephora cucurbitarum</name>
    <dbReference type="NCBI Taxonomy" id="101091"/>
    <lineage>
        <taxon>Eukaryota</taxon>
        <taxon>Fungi</taxon>
        <taxon>Fungi incertae sedis</taxon>
        <taxon>Mucoromycota</taxon>
        <taxon>Mucoromycotina</taxon>
        <taxon>Mucoromycetes</taxon>
        <taxon>Mucorales</taxon>
        <taxon>Mucorineae</taxon>
        <taxon>Choanephoraceae</taxon>
        <taxon>Choanephoroideae</taxon>
        <taxon>Choanephora</taxon>
    </lineage>
</organism>
<dbReference type="EMBL" id="LUGH01000568">
    <property type="protein sequence ID" value="OBZ84018.1"/>
    <property type="molecule type" value="Genomic_DNA"/>
</dbReference>
<proteinExistence type="predicted"/>
<dbReference type="InterPro" id="IPR000504">
    <property type="entry name" value="RRM_dom"/>
</dbReference>
<dbReference type="AlphaFoldDB" id="A0A1C7N4S4"/>